<proteinExistence type="predicted"/>
<dbReference type="EMBL" id="JAXCGZ010010311">
    <property type="protein sequence ID" value="KAK7075642.1"/>
    <property type="molecule type" value="Genomic_DNA"/>
</dbReference>
<reference evidence="1 2" key="1">
    <citation type="submission" date="2023-11" db="EMBL/GenBank/DDBJ databases">
        <title>Halocaridina rubra genome assembly.</title>
        <authorList>
            <person name="Smith C."/>
        </authorList>
    </citation>
    <scope>NUCLEOTIDE SEQUENCE [LARGE SCALE GENOMIC DNA]</scope>
    <source>
        <strain evidence="1">EP-1</strain>
        <tissue evidence="1">Whole</tissue>
    </source>
</reference>
<evidence type="ECO:0000313" key="2">
    <source>
        <dbReference type="Proteomes" id="UP001381693"/>
    </source>
</evidence>
<name>A0AAN8X0Y5_HALRR</name>
<keyword evidence="2" id="KW-1185">Reference proteome</keyword>
<comment type="caution">
    <text evidence="1">The sequence shown here is derived from an EMBL/GenBank/DDBJ whole genome shotgun (WGS) entry which is preliminary data.</text>
</comment>
<dbReference type="Proteomes" id="UP001381693">
    <property type="component" value="Unassembled WGS sequence"/>
</dbReference>
<protein>
    <submittedName>
        <fullName evidence="1">Uncharacterized protein</fullName>
    </submittedName>
</protein>
<evidence type="ECO:0000313" key="1">
    <source>
        <dbReference type="EMBL" id="KAK7075642.1"/>
    </source>
</evidence>
<sequence>WTRVHAMASGCTSSTPEEQLLSLFSSCELTPQGSLTSRGLKQLCTKLQLGNSTHELLNQL</sequence>
<feature type="non-terminal residue" evidence="1">
    <location>
        <position position="60"/>
    </location>
</feature>
<dbReference type="AlphaFoldDB" id="A0AAN8X0Y5"/>
<organism evidence="1 2">
    <name type="scientific">Halocaridina rubra</name>
    <name type="common">Hawaiian red shrimp</name>
    <dbReference type="NCBI Taxonomy" id="373956"/>
    <lineage>
        <taxon>Eukaryota</taxon>
        <taxon>Metazoa</taxon>
        <taxon>Ecdysozoa</taxon>
        <taxon>Arthropoda</taxon>
        <taxon>Crustacea</taxon>
        <taxon>Multicrustacea</taxon>
        <taxon>Malacostraca</taxon>
        <taxon>Eumalacostraca</taxon>
        <taxon>Eucarida</taxon>
        <taxon>Decapoda</taxon>
        <taxon>Pleocyemata</taxon>
        <taxon>Caridea</taxon>
        <taxon>Atyoidea</taxon>
        <taxon>Atyidae</taxon>
        <taxon>Halocaridina</taxon>
    </lineage>
</organism>
<accession>A0AAN8X0Y5</accession>
<feature type="non-terminal residue" evidence="1">
    <location>
        <position position="1"/>
    </location>
</feature>
<gene>
    <name evidence="1" type="ORF">SK128_011286</name>
</gene>